<dbReference type="EMBL" id="JARKIK010000011">
    <property type="protein sequence ID" value="KAK8748709.1"/>
    <property type="molecule type" value="Genomic_DNA"/>
</dbReference>
<dbReference type="EMBL" id="JARKIK010000011">
    <property type="protein sequence ID" value="KAK8748706.1"/>
    <property type="molecule type" value="Genomic_DNA"/>
</dbReference>
<feature type="compositionally biased region" description="Low complexity" evidence="1">
    <location>
        <begin position="94"/>
        <end position="107"/>
    </location>
</feature>
<accession>A0AAW0Y9N3</accession>
<evidence type="ECO:0000256" key="1">
    <source>
        <dbReference type="SAM" id="MobiDB-lite"/>
    </source>
</evidence>
<name>A0AAW0Y9N3_CHEQU</name>
<feature type="region of interest" description="Disordered" evidence="1">
    <location>
        <begin position="86"/>
        <end position="198"/>
    </location>
</feature>
<dbReference type="AlphaFoldDB" id="A0AAW0Y9N3"/>
<reference evidence="2 3" key="1">
    <citation type="journal article" date="2024" name="BMC Genomics">
        <title>Genome assembly of redclaw crayfish (Cherax quadricarinatus) provides insights into its immune adaptation and hypoxia tolerance.</title>
        <authorList>
            <person name="Liu Z."/>
            <person name="Zheng J."/>
            <person name="Li H."/>
            <person name="Fang K."/>
            <person name="Wang S."/>
            <person name="He J."/>
            <person name="Zhou D."/>
            <person name="Weng S."/>
            <person name="Chi M."/>
            <person name="Gu Z."/>
            <person name="He J."/>
            <person name="Li F."/>
            <person name="Wang M."/>
        </authorList>
    </citation>
    <scope>NUCLEOTIDE SEQUENCE [LARGE SCALE GENOMIC DNA]</scope>
    <source>
        <strain evidence="2">ZL_2023a</strain>
    </source>
</reference>
<proteinExistence type="predicted"/>
<dbReference type="EMBL" id="JARKIK010000011">
    <property type="protein sequence ID" value="KAK8748699.1"/>
    <property type="molecule type" value="Genomic_DNA"/>
</dbReference>
<sequence>MVLKFSKHGPKQVPFLTRRNTVARCTNIVNDVKQGKHDLLRRNIESQHVVWDYNVTGADAATDLEFSLLMERMNVLNTASYDKTRAKKDTTEGSSSLNRQSSSRKSLPAGALKSYMRGTKVSVLKTREGSIPPSIEEEDRSELRRNSPSRGSPSSSGRMNKASHLQQPSLQSKIATSIRSDSIMKSGRSCPEGNETVQRKRTVTVKPSIPPVLLKGTSKAITEESTTAILALNRDKAWSTPQRHLLGGQCEEKCNHCLLVDLWFTIWHVEFNKK</sequence>
<dbReference type="EMBL" id="JARKIK010000011">
    <property type="protein sequence ID" value="KAK8748705.1"/>
    <property type="molecule type" value="Genomic_DNA"/>
</dbReference>
<dbReference type="EMBL" id="JARKIK010000011">
    <property type="protein sequence ID" value="KAK8748715.1"/>
    <property type="molecule type" value="Genomic_DNA"/>
</dbReference>
<feature type="compositionally biased region" description="Low complexity" evidence="1">
    <location>
        <begin position="148"/>
        <end position="158"/>
    </location>
</feature>
<keyword evidence="3" id="KW-1185">Reference proteome</keyword>
<comment type="caution">
    <text evidence="2">The sequence shown here is derived from an EMBL/GenBank/DDBJ whole genome shotgun (WGS) entry which is preliminary data.</text>
</comment>
<dbReference type="EMBL" id="JARKIK010000011">
    <property type="protein sequence ID" value="KAK8748710.1"/>
    <property type="molecule type" value="Genomic_DNA"/>
</dbReference>
<gene>
    <name evidence="2" type="ORF">OTU49_015953</name>
</gene>
<evidence type="ECO:0000313" key="3">
    <source>
        <dbReference type="Proteomes" id="UP001445076"/>
    </source>
</evidence>
<dbReference type="EMBL" id="JARKIK010000011">
    <property type="protein sequence ID" value="KAK8748702.1"/>
    <property type="molecule type" value="Genomic_DNA"/>
</dbReference>
<dbReference type="Proteomes" id="UP001445076">
    <property type="component" value="Unassembled WGS sequence"/>
</dbReference>
<organism evidence="2 3">
    <name type="scientific">Cherax quadricarinatus</name>
    <name type="common">Australian red claw crayfish</name>
    <dbReference type="NCBI Taxonomy" id="27406"/>
    <lineage>
        <taxon>Eukaryota</taxon>
        <taxon>Metazoa</taxon>
        <taxon>Ecdysozoa</taxon>
        <taxon>Arthropoda</taxon>
        <taxon>Crustacea</taxon>
        <taxon>Multicrustacea</taxon>
        <taxon>Malacostraca</taxon>
        <taxon>Eumalacostraca</taxon>
        <taxon>Eucarida</taxon>
        <taxon>Decapoda</taxon>
        <taxon>Pleocyemata</taxon>
        <taxon>Astacidea</taxon>
        <taxon>Parastacoidea</taxon>
        <taxon>Parastacidae</taxon>
        <taxon>Cherax</taxon>
    </lineage>
</organism>
<evidence type="ECO:0000313" key="2">
    <source>
        <dbReference type="EMBL" id="KAK8748713.1"/>
    </source>
</evidence>
<feature type="compositionally biased region" description="Polar residues" evidence="1">
    <location>
        <begin position="163"/>
        <end position="180"/>
    </location>
</feature>
<protein>
    <submittedName>
        <fullName evidence="2">Uncharacterized protein</fullName>
    </submittedName>
</protein>
<dbReference type="EMBL" id="JARKIK010000011">
    <property type="protein sequence ID" value="KAK8748700.1"/>
    <property type="molecule type" value="Genomic_DNA"/>
</dbReference>
<dbReference type="EMBL" id="JARKIK010000011">
    <property type="protein sequence ID" value="KAK8748713.1"/>
    <property type="molecule type" value="Genomic_DNA"/>
</dbReference>
<reference evidence="2" key="2">
    <citation type="submission" date="2024-01" db="EMBL/GenBank/DDBJ databases">
        <authorList>
            <person name="He J."/>
            <person name="Wang M."/>
            <person name="Zheng J."/>
            <person name="Liu Z."/>
        </authorList>
    </citation>
    <scope>NUCLEOTIDE SEQUENCE</scope>
    <source>
        <strain evidence="2">ZL_2023a</strain>
        <tissue evidence="2">Muscle</tissue>
    </source>
</reference>